<organism evidence="5 6">
    <name type="scientific">Mycena indigotica</name>
    <dbReference type="NCBI Taxonomy" id="2126181"/>
    <lineage>
        <taxon>Eukaryota</taxon>
        <taxon>Fungi</taxon>
        <taxon>Dikarya</taxon>
        <taxon>Basidiomycota</taxon>
        <taxon>Agaricomycotina</taxon>
        <taxon>Agaricomycetes</taxon>
        <taxon>Agaricomycetidae</taxon>
        <taxon>Agaricales</taxon>
        <taxon>Marasmiineae</taxon>
        <taxon>Mycenaceae</taxon>
        <taxon>Mycena</taxon>
    </lineage>
</organism>
<dbReference type="Pfam" id="PF13302">
    <property type="entry name" value="Acetyltransf_3"/>
    <property type="match status" value="1"/>
</dbReference>
<proteinExistence type="inferred from homology"/>
<keyword evidence="6" id="KW-1185">Reference proteome</keyword>
<accession>A0A8H6SD30</accession>
<protein>
    <submittedName>
        <fullName evidence="5">Acyl-CoA N-acyltransferase</fullName>
    </submittedName>
</protein>
<dbReference type="EMBL" id="JACAZF010000009">
    <property type="protein sequence ID" value="KAF7295660.1"/>
    <property type="molecule type" value="Genomic_DNA"/>
</dbReference>
<comment type="caution">
    <text evidence="5">The sequence shown here is derived from an EMBL/GenBank/DDBJ whole genome shotgun (WGS) entry which is preliminary data.</text>
</comment>
<dbReference type="AlphaFoldDB" id="A0A8H6SD30"/>
<evidence type="ECO:0000256" key="3">
    <source>
        <dbReference type="ARBA" id="ARBA00023315"/>
    </source>
</evidence>
<reference evidence="5" key="1">
    <citation type="submission" date="2020-05" db="EMBL/GenBank/DDBJ databases">
        <title>Mycena genomes resolve the evolution of fungal bioluminescence.</title>
        <authorList>
            <person name="Tsai I.J."/>
        </authorList>
    </citation>
    <scope>NUCLEOTIDE SEQUENCE</scope>
    <source>
        <strain evidence="5">171206Taipei</strain>
    </source>
</reference>
<dbReference type="GeneID" id="59350145"/>
<dbReference type="RefSeq" id="XP_037217023.1">
    <property type="nucleotide sequence ID" value="XM_037367629.1"/>
</dbReference>
<dbReference type="Proteomes" id="UP000636479">
    <property type="component" value="Unassembled WGS sequence"/>
</dbReference>
<dbReference type="OrthoDB" id="5043642at2759"/>
<dbReference type="InterPro" id="IPR000182">
    <property type="entry name" value="GNAT_dom"/>
</dbReference>
<dbReference type="GO" id="GO:0008080">
    <property type="term" value="F:N-acetyltransferase activity"/>
    <property type="evidence" value="ECO:0007669"/>
    <property type="project" value="InterPro"/>
</dbReference>
<evidence type="ECO:0000313" key="6">
    <source>
        <dbReference type="Proteomes" id="UP000636479"/>
    </source>
</evidence>
<dbReference type="SUPFAM" id="SSF55729">
    <property type="entry name" value="Acyl-CoA N-acyltransferases (Nat)"/>
    <property type="match status" value="1"/>
</dbReference>
<dbReference type="InterPro" id="IPR039135">
    <property type="entry name" value="NAT9-like"/>
</dbReference>
<keyword evidence="3 5" id="KW-0012">Acyltransferase</keyword>
<evidence type="ECO:0000256" key="1">
    <source>
        <dbReference type="ARBA" id="ARBA00009342"/>
    </source>
</evidence>
<sequence length="213" mass="23880">MHINATTVIVGDKVVLVPYLPEHVPAYHEWMQNEELQALTASEPLTLEEEYDMQRKWREDPDKLTFIVLARQTGDGLDSSQVLGPHDACVKALPMIGDVNIFLHGKETDEEFYGEAEVMIAEKEYRRRGCAREALQLLLGYATASSVGHFICHKPPPQPDQSSLLPLPPTALLVRISESNVPSIKLFEGLGFQVTKRVEVFAEVEMRWRAGAA</sequence>
<evidence type="ECO:0000259" key="4">
    <source>
        <dbReference type="Pfam" id="PF13302"/>
    </source>
</evidence>
<dbReference type="InterPro" id="IPR016181">
    <property type="entry name" value="Acyl_CoA_acyltransferase"/>
</dbReference>
<comment type="similarity">
    <text evidence="1">Belongs to the acetyltransferase family. GNAT subfamily.</text>
</comment>
<gene>
    <name evidence="5" type="ORF">MIND_01106200</name>
</gene>
<feature type="domain" description="N-acetyltransferase" evidence="4">
    <location>
        <begin position="14"/>
        <end position="193"/>
    </location>
</feature>
<keyword evidence="2 5" id="KW-0808">Transferase</keyword>
<evidence type="ECO:0000256" key="2">
    <source>
        <dbReference type="ARBA" id="ARBA00022679"/>
    </source>
</evidence>
<dbReference type="PANTHER" id="PTHR13256">
    <property type="entry name" value="N-ACETYLTRANSFERASE 9"/>
    <property type="match status" value="1"/>
</dbReference>
<name>A0A8H6SD30_9AGAR</name>
<dbReference type="PANTHER" id="PTHR13256:SF16">
    <property type="entry name" value="ALPHA_BETA-TUBULIN-N-ACETYLTRANSFERASE 9"/>
    <property type="match status" value="1"/>
</dbReference>
<dbReference type="Gene3D" id="3.40.630.30">
    <property type="match status" value="1"/>
</dbReference>
<evidence type="ECO:0000313" key="5">
    <source>
        <dbReference type="EMBL" id="KAF7295660.1"/>
    </source>
</evidence>